<dbReference type="AlphaFoldDB" id="A0A0F9IRD6"/>
<proteinExistence type="predicted"/>
<dbReference type="EMBL" id="LAZR01011768">
    <property type="protein sequence ID" value="KKM59944.1"/>
    <property type="molecule type" value="Genomic_DNA"/>
</dbReference>
<accession>A0A0F9IRD6</accession>
<comment type="caution">
    <text evidence="2">The sequence shown here is derived from an EMBL/GenBank/DDBJ whole genome shotgun (WGS) entry which is preliminary data.</text>
</comment>
<gene>
    <name evidence="2" type="ORF">LCGC14_1546770</name>
</gene>
<feature type="region of interest" description="Disordered" evidence="1">
    <location>
        <begin position="119"/>
        <end position="145"/>
    </location>
</feature>
<protein>
    <submittedName>
        <fullName evidence="2">Uncharacterized protein</fullName>
    </submittedName>
</protein>
<name>A0A0F9IRD6_9ZZZZ</name>
<reference evidence="2" key="1">
    <citation type="journal article" date="2015" name="Nature">
        <title>Complex archaea that bridge the gap between prokaryotes and eukaryotes.</title>
        <authorList>
            <person name="Spang A."/>
            <person name="Saw J.H."/>
            <person name="Jorgensen S.L."/>
            <person name="Zaremba-Niedzwiedzka K."/>
            <person name="Martijn J."/>
            <person name="Lind A.E."/>
            <person name="van Eijk R."/>
            <person name="Schleper C."/>
            <person name="Guy L."/>
            <person name="Ettema T.J."/>
        </authorList>
    </citation>
    <scope>NUCLEOTIDE SEQUENCE</scope>
</reference>
<organism evidence="2">
    <name type="scientific">marine sediment metagenome</name>
    <dbReference type="NCBI Taxonomy" id="412755"/>
    <lineage>
        <taxon>unclassified sequences</taxon>
        <taxon>metagenomes</taxon>
        <taxon>ecological metagenomes</taxon>
    </lineage>
</organism>
<feature type="compositionally biased region" description="Polar residues" evidence="1">
    <location>
        <begin position="121"/>
        <end position="138"/>
    </location>
</feature>
<evidence type="ECO:0000256" key="1">
    <source>
        <dbReference type="SAM" id="MobiDB-lite"/>
    </source>
</evidence>
<sequence length="172" mass="17911">MATTETIFVCTPENGSPPATLSATLDTIEDASTPVGVIHVLDFDATTAEFYDWFFTVPDNYGGGGFTISWKGGTDNTSVGTFELEVRVVVIADATILTGDLGLDAATAVAITDTPPATPINKMNQSTTGNLSHANAGSPSAGDRVGIRVKRDTGTDTNTGDLQLLEVLLLET</sequence>
<evidence type="ECO:0000313" key="2">
    <source>
        <dbReference type="EMBL" id="KKM59944.1"/>
    </source>
</evidence>